<dbReference type="InterPro" id="IPR018391">
    <property type="entry name" value="PQQ_b-propeller_rpt"/>
</dbReference>
<feature type="binding site" description="axial binding residue" evidence="12">
    <location>
        <position position="684"/>
    </location>
    <ligand>
        <name>heme c</name>
        <dbReference type="ChEBI" id="CHEBI:61717"/>
    </ligand>
    <ligandPart>
        <name>Fe</name>
        <dbReference type="ChEBI" id="CHEBI:18248"/>
    </ligandPart>
</feature>
<keyword evidence="5 12" id="KW-0106">Calcium</keyword>
<feature type="binding site" evidence="11">
    <location>
        <begin position="205"/>
        <end position="206"/>
    </location>
    <ligand>
        <name>pyrroloquinoline quinone</name>
        <dbReference type="ChEBI" id="CHEBI:58442"/>
    </ligand>
</feature>
<dbReference type="SUPFAM" id="SSF50998">
    <property type="entry name" value="Quinoprotein alcohol dehydrogenase-like"/>
    <property type="match status" value="1"/>
</dbReference>
<evidence type="ECO:0000256" key="7">
    <source>
        <dbReference type="ARBA" id="ARBA00023002"/>
    </source>
</evidence>
<comment type="caution">
    <text evidence="16">The sequence shown here is derived from an EMBL/GenBank/DDBJ whole genome shotgun (WGS) entry which is preliminary data.</text>
</comment>
<dbReference type="GO" id="GO:0009055">
    <property type="term" value="F:electron transfer activity"/>
    <property type="evidence" value="ECO:0007669"/>
    <property type="project" value="InterPro"/>
</dbReference>
<comment type="cofactor">
    <cofactor evidence="12">
        <name>Ca(2+)</name>
        <dbReference type="ChEBI" id="CHEBI:29108"/>
    </cofactor>
    <text evidence="12">Binds 1 Ca(2+) ion per subunit.</text>
</comment>
<evidence type="ECO:0000256" key="2">
    <source>
        <dbReference type="ARBA" id="ARBA00022617"/>
    </source>
</evidence>
<feature type="disulfide bond" evidence="13">
    <location>
        <begin position="139"/>
        <end position="140"/>
    </location>
</feature>
<dbReference type="InterPro" id="IPR001479">
    <property type="entry name" value="Quinoprotein_DH_CS"/>
</dbReference>
<keyword evidence="4" id="KW-0732">Signal</keyword>
<dbReference type="PROSITE" id="PS51007">
    <property type="entry name" value="CYTC"/>
    <property type="match status" value="1"/>
</dbReference>
<keyword evidence="17" id="KW-1185">Reference proteome</keyword>
<dbReference type="SUPFAM" id="SSF46626">
    <property type="entry name" value="Cytochrome c"/>
    <property type="match status" value="1"/>
</dbReference>
<accession>A0A845Q9X9</accession>
<dbReference type="GO" id="GO:0016614">
    <property type="term" value="F:oxidoreductase activity, acting on CH-OH group of donors"/>
    <property type="evidence" value="ECO:0007669"/>
    <property type="project" value="InterPro"/>
</dbReference>
<evidence type="ECO:0000259" key="15">
    <source>
        <dbReference type="PROSITE" id="PS51007"/>
    </source>
</evidence>
<evidence type="ECO:0000256" key="4">
    <source>
        <dbReference type="ARBA" id="ARBA00022729"/>
    </source>
</evidence>
<dbReference type="AlphaFoldDB" id="A0A845Q9X9"/>
<keyword evidence="7 16" id="KW-0560">Oxidoreductase</keyword>
<keyword evidence="2 11" id="KW-0349">Heme</keyword>
<feature type="region of interest" description="Disordered" evidence="14">
    <location>
        <begin position="1"/>
        <end position="27"/>
    </location>
</feature>
<dbReference type="NCBIfam" id="TIGR03075">
    <property type="entry name" value="PQQ_enz_alc_DH"/>
    <property type="match status" value="1"/>
</dbReference>
<organism evidence="16 17">
    <name type="scientific">Pyruvatibacter mobilis</name>
    <dbReference type="NCBI Taxonomy" id="1712261"/>
    <lineage>
        <taxon>Bacteria</taxon>
        <taxon>Pseudomonadati</taxon>
        <taxon>Pseudomonadota</taxon>
        <taxon>Alphaproteobacteria</taxon>
        <taxon>Hyphomicrobiales</taxon>
        <taxon>Parvibaculaceae</taxon>
        <taxon>Pyruvatibacter</taxon>
    </lineage>
</organism>
<keyword evidence="3 12" id="KW-0479">Metal-binding</keyword>
<sequence length="724" mass="79066">MDQTADTPASEEAGAQEAGADAAAAAAVPSIEEATQITKARIVAADSEPQNWLSHGRTYSEQRYSPLTQVNADNVDELGLAWSYEMYTTRGLEASPIVVDGYMFVTGNWGVTHAIDARTGEELWMFDPKVPGEWGRYGCCDVVNRGVAVWEGKVYVASFDGRLHALDAKTGTPIWQVDTVNNTPPYTITGAPRVINGKVIIGNGGAELGVRGYFTAYDANTGEELWRFYTVPGNPDEPVENPHLEAAMDTWSMGEGYDGPPWWEVGGGGTTWDSMVYDAELNTLYVGVGNGSPWARYVRSPGGGDNLYLSSILAVNPDTGELKWHYQTTPGDTWDYTATQHIILADMEIDGDMRKVAMQAPKNGFFYVLDRVTGELISAEKYTLVTWASHVDMETGRPVETPESNYKDQTQVVLPGAIGGHNWHPMAYNPDTGLVYIPAMETFGIYADAYESYEIQERWWNTGMKWDAYYDEIIRTLEAEGDLPYNRGVLKAWDPVKQKEAWAVVHTDHWNGGVLTTAGNLVFQGTGDGKFRAYRADNGEQLLEIETKTGIIAPPITYAVDGEQFVAVLLGWGGAAITAGDARTASAARYGNEGRLLVFKLGGEAEYPEVIEKNLDIPEPPTDVQLSAMEIRKGGQLFMGTCALCHGALAVSPGVAPDLRYMSEGVHANFKDIVANGILAHSGMAKFSDLHTDEEFDLMYGYIVARAREDRKAALAAQEGQNGG</sequence>
<gene>
    <name evidence="16" type="ORF">GTQ45_05485</name>
</gene>
<feature type="binding site" evidence="11">
    <location>
        <position position="93"/>
    </location>
    <ligand>
        <name>pyrroloquinoline quinone</name>
        <dbReference type="ChEBI" id="CHEBI:58442"/>
    </ligand>
</feature>
<feature type="binding site" description="axial binding residue" evidence="12">
    <location>
        <position position="646"/>
    </location>
    <ligand>
        <name>heme c</name>
        <dbReference type="ChEBI" id="CHEBI:61717"/>
    </ligand>
    <ligandPart>
        <name>Fe</name>
        <dbReference type="ChEBI" id="CHEBI:18248"/>
    </ligandPart>
</feature>
<feature type="active site" description="Proton acceptor" evidence="10">
    <location>
        <position position="335"/>
    </location>
</feature>
<comment type="cofactor">
    <cofactor evidence="11">
        <name>pyrroloquinoline quinone</name>
        <dbReference type="ChEBI" id="CHEBI:58442"/>
    </cofactor>
    <text evidence="11">Binds 1 PQQ group per subunit.</text>
</comment>
<feature type="binding site" evidence="11">
    <location>
        <position position="145"/>
    </location>
    <ligand>
        <name>pyrroloquinoline quinone</name>
        <dbReference type="ChEBI" id="CHEBI:58442"/>
    </ligand>
</feature>
<dbReference type="Gene3D" id="1.10.760.10">
    <property type="entry name" value="Cytochrome c-like domain"/>
    <property type="match status" value="1"/>
</dbReference>
<comment type="cofactor">
    <cofactor evidence="11">
        <name>heme c</name>
        <dbReference type="ChEBI" id="CHEBI:61717"/>
    </cofactor>
    <text evidence="11">Binds 1 heme c group per subunit.</text>
</comment>
<dbReference type="CDD" id="cd10279">
    <property type="entry name" value="PQQ_ADH_II"/>
    <property type="match status" value="1"/>
</dbReference>
<comment type="similarity">
    <text evidence="1">Belongs to the bacterial PQQ dehydrogenase family.</text>
</comment>
<evidence type="ECO:0000256" key="13">
    <source>
        <dbReference type="PIRSR" id="PIRSR617512-4"/>
    </source>
</evidence>
<feature type="binding site" evidence="11">
    <location>
        <begin position="422"/>
        <end position="423"/>
    </location>
    <ligand>
        <name>pyrroloquinoline quinone</name>
        <dbReference type="ChEBI" id="CHEBI:58442"/>
    </ligand>
</feature>
<evidence type="ECO:0000256" key="5">
    <source>
        <dbReference type="ARBA" id="ARBA00022837"/>
    </source>
</evidence>
<feature type="binding site" evidence="11">
    <location>
        <position position="362"/>
    </location>
    <ligand>
        <name>pyrroloquinoline quinone</name>
        <dbReference type="ChEBI" id="CHEBI:58442"/>
    </ligand>
</feature>
<dbReference type="Proteomes" id="UP000470384">
    <property type="component" value="Unassembled WGS sequence"/>
</dbReference>
<dbReference type="SMART" id="SM00564">
    <property type="entry name" value="PQQ"/>
    <property type="match status" value="5"/>
</dbReference>
<feature type="binding site" evidence="12">
    <location>
        <position position="207"/>
    </location>
    <ligand>
        <name>Ca(2+)</name>
        <dbReference type="ChEBI" id="CHEBI:29108"/>
    </ligand>
</feature>
<evidence type="ECO:0000256" key="10">
    <source>
        <dbReference type="PIRSR" id="PIRSR617512-1"/>
    </source>
</evidence>
<dbReference type="GO" id="GO:0020037">
    <property type="term" value="F:heme binding"/>
    <property type="evidence" value="ECO:0007669"/>
    <property type="project" value="InterPro"/>
</dbReference>
<evidence type="ECO:0000256" key="11">
    <source>
        <dbReference type="PIRSR" id="PIRSR617512-2"/>
    </source>
</evidence>
<dbReference type="EC" id="1.1.2.-" evidence="16"/>
<dbReference type="Gene3D" id="2.140.10.10">
    <property type="entry name" value="Quinoprotein alcohol dehydrogenase-like superfamily"/>
    <property type="match status" value="1"/>
</dbReference>
<dbReference type="EMBL" id="WXYQ01000004">
    <property type="protein sequence ID" value="NBG95179.1"/>
    <property type="molecule type" value="Genomic_DNA"/>
</dbReference>
<dbReference type="PANTHER" id="PTHR32303">
    <property type="entry name" value="QUINOPROTEIN ALCOHOL DEHYDROGENASE (CYTOCHROME C)"/>
    <property type="match status" value="1"/>
</dbReference>
<evidence type="ECO:0000256" key="1">
    <source>
        <dbReference type="ARBA" id="ARBA00008156"/>
    </source>
</evidence>
<dbReference type="InterPro" id="IPR036909">
    <property type="entry name" value="Cyt_c-like_dom_sf"/>
</dbReference>
<feature type="binding site" description="covalent" evidence="11">
    <location>
        <position position="642"/>
    </location>
    <ligand>
        <name>heme c</name>
        <dbReference type="ChEBI" id="CHEBI:61717"/>
    </ligand>
</feature>
<dbReference type="GO" id="GO:0030288">
    <property type="term" value="C:outer membrane-bounded periplasmic space"/>
    <property type="evidence" value="ECO:0007669"/>
    <property type="project" value="InterPro"/>
</dbReference>
<dbReference type="Pfam" id="PF13442">
    <property type="entry name" value="Cytochrome_CBB3"/>
    <property type="match status" value="1"/>
</dbReference>
<dbReference type="Pfam" id="PF01011">
    <property type="entry name" value="PQQ"/>
    <property type="match status" value="2"/>
</dbReference>
<feature type="binding site" evidence="12">
    <location>
        <position position="290"/>
    </location>
    <ligand>
        <name>Ca(2+)</name>
        <dbReference type="ChEBI" id="CHEBI:29108"/>
    </ligand>
</feature>
<feature type="binding site" evidence="11">
    <location>
        <position position="189"/>
    </location>
    <ligand>
        <name>pyrroloquinoline quinone</name>
        <dbReference type="ChEBI" id="CHEBI:58442"/>
    </ligand>
</feature>
<proteinExistence type="inferred from homology"/>
<dbReference type="PROSITE" id="PS00364">
    <property type="entry name" value="BACTERIAL_PQQ_2"/>
    <property type="match status" value="1"/>
</dbReference>
<keyword evidence="8 12" id="KW-0408">Iron</keyword>
<keyword evidence="6 11" id="KW-0634">PQQ</keyword>
<dbReference type="InterPro" id="IPR017512">
    <property type="entry name" value="PQQ_MeOH/EtOH_DH"/>
</dbReference>
<keyword evidence="9 13" id="KW-1015">Disulfide bond</keyword>
<feature type="domain" description="Cytochrome c" evidence="15">
    <location>
        <begin position="629"/>
        <end position="707"/>
    </location>
</feature>
<dbReference type="OrthoDB" id="9794322at2"/>
<feature type="compositionally biased region" description="Low complexity" evidence="14">
    <location>
        <begin position="10"/>
        <end position="27"/>
    </location>
</feature>
<evidence type="ECO:0000256" key="6">
    <source>
        <dbReference type="ARBA" id="ARBA00022891"/>
    </source>
</evidence>
<dbReference type="InterPro" id="IPR009056">
    <property type="entry name" value="Cyt_c-like_dom"/>
</dbReference>
<dbReference type="GO" id="GO:0005509">
    <property type="term" value="F:calcium ion binding"/>
    <property type="evidence" value="ECO:0007669"/>
    <property type="project" value="InterPro"/>
</dbReference>
<evidence type="ECO:0000256" key="9">
    <source>
        <dbReference type="ARBA" id="ARBA00023157"/>
    </source>
</evidence>
<evidence type="ECO:0000256" key="14">
    <source>
        <dbReference type="SAM" id="MobiDB-lite"/>
    </source>
</evidence>
<evidence type="ECO:0000256" key="3">
    <source>
        <dbReference type="ARBA" id="ARBA00022723"/>
    </source>
</evidence>
<protein>
    <submittedName>
        <fullName evidence="16">PQQ-dependent dehydrogenase, methanol/ethanol family</fullName>
        <ecNumber evidence="16">1.1.2.-</ecNumber>
    </submittedName>
</protein>
<evidence type="ECO:0000256" key="12">
    <source>
        <dbReference type="PIRSR" id="PIRSR617512-3"/>
    </source>
</evidence>
<feature type="binding site" evidence="12">
    <location>
        <position position="335"/>
    </location>
    <ligand>
        <name>Ca(2+)</name>
        <dbReference type="ChEBI" id="CHEBI:29108"/>
    </ligand>
</feature>
<dbReference type="InterPro" id="IPR011047">
    <property type="entry name" value="Quinoprotein_ADH-like_sf"/>
</dbReference>
<evidence type="ECO:0000256" key="8">
    <source>
        <dbReference type="ARBA" id="ARBA00023004"/>
    </source>
</evidence>
<evidence type="ECO:0000313" key="17">
    <source>
        <dbReference type="Proteomes" id="UP000470384"/>
    </source>
</evidence>
<dbReference type="GO" id="GO:0016020">
    <property type="term" value="C:membrane"/>
    <property type="evidence" value="ECO:0007669"/>
    <property type="project" value="InterPro"/>
</dbReference>
<reference evidence="16 17" key="1">
    <citation type="journal article" date="2016" name="Int. J. Syst. Evol. Microbiol.">
        <title>Pyruvatibacter mobilis gen. nov., sp. nov., a marine bacterium from the culture broth of Picochlorum sp. 122.</title>
        <authorList>
            <person name="Wang G."/>
            <person name="Tang M."/>
            <person name="Wu H."/>
            <person name="Dai S."/>
            <person name="Li T."/>
            <person name="Chen C."/>
            <person name="He H."/>
            <person name="Fan J."/>
            <person name="Xiang W."/>
            <person name="Li X."/>
        </authorList>
    </citation>
    <scope>NUCLEOTIDE SEQUENCE [LARGE SCALE GENOMIC DNA]</scope>
    <source>
        <strain evidence="16 17">GYP-11</strain>
    </source>
</reference>
<feature type="binding site" evidence="11">
    <location>
        <position position="270"/>
    </location>
    <ligand>
        <name>pyrroloquinoline quinone</name>
        <dbReference type="ChEBI" id="CHEBI:58442"/>
    </ligand>
</feature>
<evidence type="ECO:0000313" key="16">
    <source>
        <dbReference type="EMBL" id="NBG95179.1"/>
    </source>
</evidence>
<name>A0A845Q9X9_9HYPH</name>
<dbReference type="InterPro" id="IPR002372">
    <property type="entry name" value="PQQ_rpt_dom"/>
</dbReference>
<feature type="binding site" description="covalent" evidence="11">
    <location>
        <position position="645"/>
    </location>
    <ligand>
        <name>heme c</name>
        <dbReference type="ChEBI" id="CHEBI:61717"/>
    </ligand>
</feature>